<dbReference type="RefSeq" id="WP_006830803.1">
    <property type="nucleotide sequence ID" value="NZ_AJYB01000049.1"/>
</dbReference>
<proteinExistence type="predicted"/>
<evidence type="ECO:0000256" key="1">
    <source>
        <dbReference type="ARBA" id="ARBA00023002"/>
    </source>
</evidence>
<name>A0AA87IJY9_9BACL</name>
<dbReference type="PRINTS" id="PR00368">
    <property type="entry name" value="FADPNR"/>
</dbReference>
<dbReference type="InterPro" id="IPR050982">
    <property type="entry name" value="Auxin_biosynth/cation_transpt"/>
</dbReference>
<dbReference type="PANTHER" id="PTHR43539:SF78">
    <property type="entry name" value="FLAVIN-CONTAINING MONOOXYGENASE"/>
    <property type="match status" value="1"/>
</dbReference>
<gene>
    <name evidence="2" type="ORF">A1A1_14229</name>
</gene>
<sequence length="375" mass="42501">MKTTILIVGAGPYGVSLAYELWRKNIDFVIVGKPFDSWLSHTLTDTAIRSDHHASEIFSKDKKFNLSTFIEKNFPADAVEIKKSRLPNALFRAYLLDVLHKMPFSFYKKQLLSLEKSENGFIGRMEDGIQIYAKKVVLATGIGVHKKLPESLRKLETKQVHHSWDVVDYEAVKGKQVMVIGGGQSAAECVHHIKKQNAVTWVLRKTPVFYSEPINLPKPIFKLLLQLSPAFYFMPSALKRILGRKFVETTITPDMEEVFHSQDATVIIGLDADKMHWKVQGDRLYSPIMDQAFDHIICATGFHLDLRHLSFISDSLMENIQDTGGPLEVDFNFETKVKGLYIIGGMVEPVYGPAQRFLMGMRHSTLRLGKVFTNG</sequence>
<accession>A0AA87IJY9</accession>
<keyword evidence="1" id="KW-0560">Oxidoreductase</keyword>
<dbReference type="AlphaFoldDB" id="A0AA87IJY9"/>
<dbReference type="PRINTS" id="PR00469">
    <property type="entry name" value="PNDRDTASEII"/>
</dbReference>
<reference evidence="2 3" key="1">
    <citation type="journal article" date="2012" name="J. Bacteriol.">
        <title>Genome Sequence of the Antarctic Psychrophile Bacterium Planococcus antarcticus DSM 14505.</title>
        <authorList>
            <person name="Margolles A."/>
            <person name="Gueimonde M."/>
            <person name="Sanchez B."/>
        </authorList>
    </citation>
    <scope>NUCLEOTIDE SEQUENCE [LARGE SCALE GENOMIC DNA]</scope>
    <source>
        <strain evidence="2 3">DSM 14505</strain>
    </source>
</reference>
<protein>
    <submittedName>
        <fullName evidence="2">Uncharacterized protein</fullName>
    </submittedName>
</protein>
<comment type="caution">
    <text evidence="2">The sequence shown here is derived from an EMBL/GenBank/DDBJ whole genome shotgun (WGS) entry which is preliminary data.</text>
</comment>
<dbReference type="SUPFAM" id="SSF51905">
    <property type="entry name" value="FAD/NAD(P)-binding domain"/>
    <property type="match status" value="1"/>
</dbReference>
<dbReference type="GO" id="GO:0004497">
    <property type="term" value="F:monooxygenase activity"/>
    <property type="evidence" value="ECO:0007669"/>
    <property type="project" value="TreeGrafter"/>
</dbReference>
<dbReference type="PANTHER" id="PTHR43539">
    <property type="entry name" value="FLAVIN-BINDING MONOOXYGENASE-LIKE PROTEIN (AFU_ORTHOLOGUE AFUA_4G09220)"/>
    <property type="match status" value="1"/>
</dbReference>
<evidence type="ECO:0000313" key="2">
    <source>
        <dbReference type="EMBL" id="EIM05839.1"/>
    </source>
</evidence>
<dbReference type="Gene3D" id="3.50.50.60">
    <property type="entry name" value="FAD/NAD(P)-binding domain"/>
    <property type="match status" value="1"/>
</dbReference>
<dbReference type="InterPro" id="IPR036188">
    <property type="entry name" value="FAD/NAD-bd_sf"/>
</dbReference>
<evidence type="ECO:0000313" key="3">
    <source>
        <dbReference type="Proteomes" id="UP000004725"/>
    </source>
</evidence>
<dbReference type="EMBL" id="AJYB01000049">
    <property type="protein sequence ID" value="EIM05839.1"/>
    <property type="molecule type" value="Genomic_DNA"/>
</dbReference>
<organism evidence="2 3">
    <name type="scientific">Planococcus antarcticus DSM 14505</name>
    <dbReference type="NCBI Taxonomy" id="1185653"/>
    <lineage>
        <taxon>Bacteria</taxon>
        <taxon>Bacillati</taxon>
        <taxon>Bacillota</taxon>
        <taxon>Bacilli</taxon>
        <taxon>Bacillales</taxon>
        <taxon>Caryophanaceae</taxon>
        <taxon>Planococcus</taxon>
    </lineage>
</organism>
<dbReference type="Proteomes" id="UP000004725">
    <property type="component" value="Unassembled WGS sequence"/>
</dbReference>
<dbReference type="GO" id="GO:0050660">
    <property type="term" value="F:flavin adenine dinucleotide binding"/>
    <property type="evidence" value="ECO:0007669"/>
    <property type="project" value="TreeGrafter"/>
</dbReference>
<dbReference type="Pfam" id="PF13738">
    <property type="entry name" value="Pyr_redox_3"/>
    <property type="match status" value="1"/>
</dbReference>